<gene>
    <name evidence="6" type="ORF">M5K25_005447</name>
</gene>
<reference evidence="6 7" key="1">
    <citation type="journal article" date="2024" name="Plant Biotechnol. J.">
        <title>Dendrobium thyrsiflorum genome and its molecular insights into genes involved in important horticultural traits.</title>
        <authorList>
            <person name="Chen B."/>
            <person name="Wang J.Y."/>
            <person name="Zheng P.J."/>
            <person name="Li K.L."/>
            <person name="Liang Y.M."/>
            <person name="Chen X.F."/>
            <person name="Zhang C."/>
            <person name="Zhao X."/>
            <person name="He X."/>
            <person name="Zhang G.Q."/>
            <person name="Liu Z.J."/>
            <person name="Xu Q."/>
        </authorList>
    </citation>
    <scope>NUCLEOTIDE SEQUENCE [LARGE SCALE GENOMIC DNA]</scope>
    <source>
        <strain evidence="6">GZMU011</strain>
    </source>
</reference>
<feature type="compositionally biased region" description="Gly residues" evidence="4">
    <location>
        <begin position="88"/>
        <end position="104"/>
    </location>
</feature>
<dbReference type="PANTHER" id="PTHR46665:SF7">
    <property type="entry name" value="OS01G0773800 PROTEIN"/>
    <property type="match status" value="1"/>
</dbReference>
<keyword evidence="3" id="KW-0804">Transcription</keyword>
<keyword evidence="2" id="KW-0805">Transcription regulation</keyword>
<dbReference type="AlphaFoldDB" id="A0ABD0VIJ1"/>
<dbReference type="EMBL" id="JANQDX010000005">
    <property type="protein sequence ID" value="KAL0924603.1"/>
    <property type="molecule type" value="Genomic_DNA"/>
</dbReference>
<comment type="caution">
    <text evidence="6">The sequence shown here is derived from an EMBL/GenBank/DDBJ whole genome shotgun (WGS) entry which is preliminary data.</text>
</comment>
<dbReference type="SMART" id="SM00353">
    <property type="entry name" value="HLH"/>
    <property type="match status" value="1"/>
</dbReference>
<dbReference type="SUPFAM" id="SSF47459">
    <property type="entry name" value="HLH, helix-loop-helix DNA-binding domain"/>
    <property type="match status" value="1"/>
</dbReference>
<dbReference type="InterPro" id="IPR036638">
    <property type="entry name" value="HLH_DNA-bd_sf"/>
</dbReference>
<evidence type="ECO:0000313" key="7">
    <source>
        <dbReference type="Proteomes" id="UP001552299"/>
    </source>
</evidence>
<evidence type="ECO:0000313" key="6">
    <source>
        <dbReference type="EMBL" id="KAL0924603.1"/>
    </source>
</evidence>
<dbReference type="InterPro" id="IPR044658">
    <property type="entry name" value="bHLH92/bHLH041-like"/>
</dbReference>
<organism evidence="6 7">
    <name type="scientific">Dendrobium thyrsiflorum</name>
    <name type="common">Pinecone-like raceme dendrobium</name>
    <name type="synonym">Orchid</name>
    <dbReference type="NCBI Taxonomy" id="117978"/>
    <lineage>
        <taxon>Eukaryota</taxon>
        <taxon>Viridiplantae</taxon>
        <taxon>Streptophyta</taxon>
        <taxon>Embryophyta</taxon>
        <taxon>Tracheophyta</taxon>
        <taxon>Spermatophyta</taxon>
        <taxon>Magnoliopsida</taxon>
        <taxon>Liliopsida</taxon>
        <taxon>Asparagales</taxon>
        <taxon>Orchidaceae</taxon>
        <taxon>Epidendroideae</taxon>
        <taxon>Malaxideae</taxon>
        <taxon>Dendrobiinae</taxon>
        <taxon>Dendrobium</taxon>
    </lineage>
</organism>
<dbReference type="PANTHER" id="PTHR46665">
    <property type="entry name" value="TRANSCRIPTION FACTOR BHLH041-RELATED-RELATED"/>
    <property type="match status" value="1"/>
</dbReference>
<proteinExistence type="inferred from homology"/>
<dbReference type="InterPro" id="IPR011598">
    <property type="entry name" value="bHLH_dom"/>
</dbReference>
<evidence type="ECO:0000256" key="1">
    <source>
        <dbReference type="ARBA" id="ARBA00005510"/>
    </source>
</evidence>
<feature type="region of interest" description="Disordered" evidence="4">
    <location>
        <begin position="82"/>
        <end position="106"/>
    </location>
</feature>
<evidence type="ECO:0000259" key="5">
    <source>
        <dbReference type="PROSITE" id="PS50888"/>
    </source>
</evidence>
<evidence type="ECO:0000256" key="2">
    <source>
        <dbReference type="ARBA" id="ARBA00023015"/>
    </source>
</evidence>
<comment type="similarity">
    <text evidence="1">Belongs to the bHLH protein family.</text>
</comment>
<evidence type="ECO:0000256" key="3">
    <source>
        <dbReference type="ARBA" id="ARBA00023163"/>
    </source>
</evidence>
<sequence length="273" mass="29405">MDPFFFPDQDELQDFWGLSVDPTVDLLHAVTQHLSRPPSPAARRSAFSKYTGPIAAPQAQGSGGGGGNIHRRIIELLRRIRRGKQDSKGGGGGGCGSSSGGEGSRGFRHMMRERQRRERLSQSYADLYAILSPSTKADKNSIVQTAAALVRELKGVKEGLQKRNEELMTMAAPAGAMAEGTSARTEQRIEVEGDRVITVRAENSASAIDSVIGALRCLERMDVQPGAIRFAAAGGEGMTGGVMMIKTDKGNGTLEAEEMMERMLAIEGWRSLK</sequence>
<evidence type="ECO:0000256" key="4">
    <source>
        <dbReference type="SAM" id="MobiDB-lite"/>
    </source>
</evidence>
<name>A0ABD0VIJ1_DENTH</name>
<dbReference type="Proteomes" id="UP001552299">
    <property type="component" value="Unassembled WGS sequence"/>
</dbReference>
<keyword evidence="7" id="KW-1185">Reference proteome</keyword>
<dbReference type="Pfam" id="PF00010">
    <property type="entry name" value="HLH"/>
    <property type="match status" value="1"/>
</dbReference>
<accession>A0ABD0VIJ1</accession>
<protein>
    <recommendedName>
        <fullName evidence="5">BHLH domain-containing protein</fullName>
    </recommendedName>
</protein>
<dbReference type="PROSITE" id="PS50888">
    <property type="entry name" value="BHLH"/>
    <property type="match status" value="1"/>
</dbReference>
<feature type="domain" description="BHLH" evidence="5">
    <location>
        <begin position="104"/>
        <end position="153"/>
    </location>
</feature>
<dbReference type="Gene3D" id="4.10.280.10">
    <property type="entry name" value="Helix-loop-helix DNA-binding domain"/>
    <property type="match status" value="1"/>
</dbReference>